<dbReference type="AlphaFoldDB" id="A0AAE0KSR3"/>
<evidence type="ECO:0000313" key="2">
    <source>
        <dbReference type="EMBL" id="KAK3259069.1"/>
    </source>
</evidence>
<comment type="caution">
    <text evidence="2">The sequence shown here is derived from an EMBL/GenBank/DDBJ whole genome shotgun (WGS) entry which is preliminary data.</text>
</comment>
<organism evidence="2 3">
    <name type="scientific">Cymbomonas tetramitiformis</name>
    <dbReference type="NCBI Taxonomy" id="36881"/>
    <lineage>
        <taxon>Eukaryota</taxon>
        <taxon>Viridiplantae</taxon>
        <taxon>Chlorophyta</taxon>
        <taxon>Pyramimonadophyceae</taxon>
        <taxon>Pyramimonadales</taxon>
        <taxon>Pyramimonadaceae</taxon>
        <taxon>Cymbomonas</taxon>
    </lineage>
</organism>
<accession>A0AAE0KSR3</accession>
<feature type="region of interest" description="Disordered" evidence="1">
    <location>
        <begin position="15"/>
        <end position="47"/>
    </location>
</feature>
<reference evidence="2 3" key="1">
    <citation type="journal article" date="2015" name="Genome Biol. Evol.">
        <title>Comparative Genomics of a Bacterivorous Green Alga Reveals Evolutionary Causalities and Consequences of Phago-Mixotrophic Mode of Nutrition.</title>
        <authorList>
            <person name="Burns J.A."/>
            <person name="Paasch A."/>
            <person name="Narechania A."/>
            <person name="Kim E."/>
        </authorList>
    </citation>
    <scope>NUCLEOTIDE SEQUENCE [LARGE SCALE GENOMIC DNA]</scope>
    <source>
        <strain evidence="2 3">PLY_AMNH</strain>
    </source>
</reference>
<gene>
    <name evidence="2" type="ORF">CYMTET_31918</name>
</gene>
<evidence type="ECO:0000256" key="1">
    <source>
        <dbReference type="SAM" id="MobiDB-lite"/>
    </source>
</evidence>
<protein>
    <submittedName>
        <fullName evidence="2">Uncharacterized protein</fullName>
    </submittedName>
</protein>
<name>A0AAE0KSR3_9CHLO</name>
<dbReference type="Proteomes" id="UP001190700">
    <property type="component" value="Unassembled WGS sequence"/>
</dbReference>
<feature type="compositionally biased region" description="Low complexity" evidence="1">
    <location>
        <begin position="25"/>
        <end position="46"/>
    </location>
</feature>
<dbReference type="EMBL" id="LGRX02019018">
    <property type="protein sequence ID" value="KAK3259069.1"/>
    <property type="molecule type" value="Genomic_DNA"/>
</dbReference>
<keyword evidence="3" id="KW-1185">Reference proteome</keyword>
<evidence type="ECO:0000313" key="3">
    <source>
        <dbReference type="Proteomes" id="UP001190700"/>
    </source>
</evidence>
<sequence>MQDDDPTVQLERLMSTGITAGMQGSTTKTPVPSTATPASQTSSPSVYANSDVNLDIDLVEGRNDWLNIQPIIRLGLNALAQKLERHLDVAAETERMVHTKAPIADLQMLASQFRALESHMDTQMDAKVDARNFERRAQETWLELEQRLEALSRDGQHALDSRVSPLENKLNTEAKLVEDMRISIVTMKTSIAEGVADASKRTAESDFQLKGEAEKLAAALRAERLPWQHRHCGQCFRAAVIYAFHGMVLLVDGQRCGLRLPLLCVTSLGLAAHLCGARAWCTRCGLPWGRRAMLHGPTWISFDHGIGLHPIAMISIAPSDLLVLSYRPVLYFRTFNNSIHRSISMPVAGMKRPWSRGPVKPGQAFLASCGS</sequence>
<proteinExistence type="predicted"/>